<evidence type="ECO:0000313" key="9">
    <source>
        <dbReference type="EMBL" id="OQX91038.1"/>
    </source>
</evidence>
<feature type="transmembrane region" description="Helical" evidence="7">
    <location>
        <begin position="81"/>
        <end position="104"/>
    </location>
</feature>
<evidence type="ECO:0000256" key="4">
    <source>
        <dbReference type="ARBA" id="ARBA00022692"/>
    </source>
</evidence>
<evidence type="ECO:0000259" key="8">
    <source>
        <dbReference type="Pfam" id="PF02397"/>
    </source>
</evidence>
<evidence type="ECO:0000256" key="6">
    <source>
        <dbReference type="ARBA" id="ARBA00023136"/>
    </source>
</evidence>
<reference evidence="10" key="1">
    <citation type="submission" date="2017-03" db="EMBL/GenBank/DDBJ databases">
        <title>Novel pathways for hydrocarbon cycling and metabolic interdependencies in hydrothermal sediment communities.</title>
        <authorList>
            <person name="Dombrowski N."/>
            <person name="Seitz K."/>
            <person name="Teske A."/>
            <person name="Baker B."/>
        </authorList>
    </citation>
    <scope>NUCLEOTIDE SEQUENCE [LARGE SCALE GENOMIC DNA]</scope>
</reference>
<dbReference type="InterPro" id="IPR003362">
    <property type="entry name" value="Bact_transf"/>
</dbReference>
<dbReference type="GO" id="GO:0016020">
    <property type="term" value="C:membrane"/>
    <property type="evidence" value="ECO:0007669"/>
    <property type="project" value="UniProtKB-SubCell"/>
</dbReference>
<feature type="transmembrane region" description="Helical" evidence="7">
    <location>
        <begin position="47"/>
        <end position="69"/>
    </location>
</feature>
<name>A0A1W9S2G9_9BACT</name>
<evidence type="ECO:0000256" key="3">
    <source>
        <dbReference type="ARBA" id="ARBA00022679"/>
    </source>
</evidence>
<sequence length="469" mass="53983">MSLKKIIIFLAVLFDIIAIIISIYAAFYLRFHTEIFTPKKPLVDINYYIATLVVFIPVWLIVNLNLGLYRDFRVRHIIDELFLIIYAGAISILITLGIAFFYRAFSYSRLTLILFTFISILLMFTFRFILSIIVHRLWKKGIGLKQSVVVGNNELARLIINKMIKGDGPNKLKGVASIKELSGDDKEDFIKELPEKVPYIGSISDVIKLSKDEVIDQIYITEEIEKSSLYEIIEMSEKANITLRIATDILGIMRSKVTADNQFGIPLFTLKQLPLTPFNRFIKRVLDIIISVVGIVITSPIMIISAVIIKATSPGPILFKQERVGLDNKPFMMYKFRSMRVGAEKKTGPVWAKKDDPRRTPYGRFMRKFSIDELPQLFNVLKGDMAIVGPRPERPVFVEKFSKEIPRYLERHRVKSGLTGWAQVNGLRGDTSLSERIEYDIYYIENWNLLFDLKIVLLTFFNFVSPEKI</sequence>
<dbReference type="PANTHER" id="PTHR30576:SF0">
    <property type="entry name" value="UNDECAPRENYL-PHOSPHATE N-ACETYLGALACTOSAMINYL 1-PHOSPHATE TRANSFERASE-RELATED"/>
    <property type="match status" value="1"/>
</dbReference>
<dbReference type="NCBIfam" id="TIGR03023">
    <property type="entry name" value="WcaJ_sugtrans"/>
    <property type="match status" value="1"/>
</dbReference>
<keyword evidence="4 7" id="KW-0812">Transmembrane</keyword>
<comment type="similarity">
    <text evidence="2">Belongs to the bacterial sugar transferase family.</text>
</comment>
<dbReference type="NCBIfam" id="TIGR03025">
    <property type="entry name" value="EPS_sugtrans"/>
    <property type="match status" value="1"/>
</dbReference>
<dbReference type="Gene3D" id="3.40.50.720">
    <property type="entry name" value="NAD(P)-binding Rossmann-like Domain"/>
    <property type="match status" value="1"/>
</dbReference>
<dbReference type="Pfam" id="PF13727">
    <property type="entry name" value="CoA_binding_3"/>
    <property type="match status" value="1"/>
</dbReference>
<protein>
    <submittedName>
        <fullName evidence="9">Undecaprenyl-phosphate glucose phosphotransferase</fullName>
    </submittedName>
</protein>
<feature type="transmembrane region" description="Helical" evidence="7">
    <location>
        <begin position="110"/>
        <end position="130"/>
    </location>
</feature>
<evidence type="ECO:0000256" key="7">
    <source>
        <dbReference type="SAM" id="Phobius"/>
    </source>
</evidence>
<gene>
    <name evidence="9" type="ORF">B6D57_01130</name>
</gene>
<proteinExistence type="inferred from homology"/>
<keyword evidence="5 7" id="KW-1133">Transmembrane helix</keyword>
<keyword evidence="3 9" id="KW-0808">Transferase</keyword>
<dbReference type="InterPro" id="IPR017473">
    <property type="entry name" value="Undecaprenyl-P_gluc_Ptfrase"/>
</dbReference>
<evidence type="ECO:0000313" key="10">
    <source>
        <dbReference type="Proteomes" id="UP000192611"/>
    </source>
</evidence>
<dbReference type="GO" id="GO:0016780">
    <property type="term" value="F:phosphotransferase activity, for other substituted phosphate groups"/>
    <property type="evidence" value="ECO:0007669"/>
    <property type="project" value="TreeGrafter"/>
</dbReference>
<dbReference type="Proteomes" id="UP000192611">
    <property type="component" value="Unassembled WGS sequence"/>
</dbReference>
<evidence type="ECO:0000256" key="5">
    <source>
        <dbReference type="ARBA" id="ARBA00022989"/>
    </source>
</evidence>
<dbReference type="PANTHER" id="PTHR30576">
    <property type="entry name" value="COLANIC BIOSYNTHESIS UDP-GLUCOSE LIPID CARRIER TRANSFERASE"/>
    <property type="match status" value="1"/>
</dbReference>
<comment type="caution">
    <text evidence="9">The sequence shown here is derived from an EMBL/GenBank/DDBJ whole genome shotgun (WGS) entry which is preliminary data.</text>
</comment>
<feature type="transmembrane region" description="Helical" evidence="7">
    <location>
        <begin position="7"/>
        <end position="27"/>
    </location>
</feature>
<dbReference type="AlphaFoldDB" id="A0A1W9S2G9"/>
<dbReference type="EMBL" id="NATQ01000014">
    <property type="protein sequence ID" value="OQX91038.1"/>
    <property type="molecule type" value="Genomic_DNA"/>
</dbReference>
<dbReference type="Pfam" id="PF02397">
    <property type="entry name" value="Bac_transf"/>
    <property type="match status" value="1"/>
</dbReference>
<dbReference type="InterPro" id="IPR017475">
    <property type="entry name" value="EPS_sugar_tfrase"/>
</dbReference>
<accession>A0A1W9S2G9</accession>
<feature type="transmembrane region" description="Helical" evidence="7">
    <location>
        <begin position="285"/>
        <end position="309"/>
    </location>
</feature>
<comment type="subcellular location">
    <subcellularLocation>
        <location evidence="1">Membrane</location>
        <topology evidence="1">Multi-pass membrane protein</topology>
    </subcellularLocation>
</comment>
<evidence type="ECO:0000256" key="2">
    <source>
        <dbReference type="ARBA" id="ARBA00006464"/>
    </source>
</evidence>
<evidence type="ECO:0000256" key="1">
    <source>
        <dbReference type="ARBA" id="ARBA00004141"/>
    </source>
</evidence>
<organism evidence="9 10">
    <name type="scientific">Candidatus Coatesbacteria bacterium 4484_99</name>
    <dbReference type="NCBI Taxonomy" id="1970774"/>
    <lineage>
        <taxon>Bacteria</taxon>
        <taxon>Candidatus Coatesiibacteriota</taxon>
    </lineage>
</organism>
<keyword evidence="6 7" id="KW-0472">Membrane</keyword>
<feature type="domain" description="Bacterial sugar transferase" evidence="8">
    <location>
        <begin position="283"/>
        <end position="464"/>
    </location>
</feature>